<dbReference type="Proteomes" id="UP000807025">
    <property type="component" value="Unassembled WGS sequence"/>
</dbReference>
<organism evidence="1 2">
    <name type="scientific">Pleurotus eryngii</name>
    <name type="common">Boletus of the steppes</name>
    <dbReference type="NCBI Taxonomy" id="5323"/>
    <lineage>
        <taxon>Eukaryota</taxon>
        <taxon>Fungi</taxon>
        <taxon>Dikarya</taxon>
        <taxon>Basidiomycota</taxon>
        <taxon>Agaricomycotina</taxon>
        <taxon>Agaricomycetes</taxon>
        <taxon>Agaricomycetidae</taxon>
        <taxon>Agaricales</taxon>
        <taxon>Pleurotineae</taxon>
        <taxon>Pleurotaceae</taxon>
        <taxon>Pleurotus</taxon>
    </lineage>
</organism>
<proteinExistence type="predicted"/>
<gene>
    <name evidence="1" type="ORF">BDN71DRAFT_1433449</name>
</gene>
<comment type="caution">
    <text evidence="1">The sequence shown here is derived from an EMBL/GenBank/DDBJ whole genome shotgun (WGS) entry which is preliminary data.</text>
</comment>
<evidence type="ECO:0000313" key="2">
    <source>
        <dbReference type="Proteomes" id="UP000807025"/>
    </source>
</evidence>
<accession>A0A9P6DCV5</accession>
<name>A0A9P6DCV5_PLEER</name>
<reference evidence="1" key="1">
    <citation type="submission" date="2020-11" db="EMBL/GenBank/DDBJ databases">
        <authorList>
            <consortium name="DOE Joint Genome Institute"/>
            <person name="Ahrendt S."/>
            <person name="Riley R."/>
            <person name="Andreopoulos W."/>
            <person name="Labutti K."/>
            <person name="Pangilinan J."/>
            <person name="Ruiz-Duenas F.J."/>
            <person name="Barrasa J.M."/>
            <person name="Sanchez-Garcia M."/>
            <person name="Camarero S."/>
            <person name="Miyauchi S."/>
            <person name="Serrano A."/>
            <person name="Linde D."/>
            <person name="Babiker R."/>
            <person name="Drula E."/>
            <person name="Ayuso-Fernandez I."/>
            <person name="Pacheco R."/>
            <person name="Padilla G."/>
            <person name="Ferreira P."/>
            <person name="Barriuso J."/>
            <person name="Kellner H."/>
            <person name="Castanera R."/>
            <person name="Alfaro M."/>
            <person name="Ramirez L."/>
            <person name="Pisabarro A.G."/>
            <person name="Kuo A."/>
            <person name="Tritt A."/>
            <person name="Lipzen A."/>
            <person name="He G."/>
            <person name="Yan M."/>
            <person name="Ng V."/>
            <person name="Cullen D."/>
            <person name="Martin F."/>
            <person name="Rosso M.-N."/>
            <person name="Henrissat B."/>
            <person name="Hibbett D."/>
            <person name="Martinez A.T."/>
            <person name="Grigoriev I.V."/>
        </authorList>
    </citation>
    <scope>NUCLEOTIDE SEQUENCE</scope>
    <source>
        <strain evidence="1">ATCC 90797</strain>
    </source>
</reference>
<keyword evidence="2" id="KW-1185">Reference proteome</keyword>
<sequence>MNLAELESRPATPIRFWYDLDGLEATAPYAMSLVEAKACHMELTRRSKVETLTISVVPDESAKSKGKQCELPSSLSDYESDYDSARPVLHHGTSEAVSRELQAAMEMCDTTPQSVTASASNPAVQSLMTERFKELYTAYLFEISEFWRVDSLPENISAPANLLKLLKSTAKKIPFAIKQILRMWKRQHVVYWIQFRDKDQALRTKECLS</sequence>
<dbReference type="EMBL" id="MU154606">
    <property type="protein sequence ID" value="KAF9492144.1"/>
    <property type="molecule type" value="Genomic_DNA"/>
</dbReference>
<evidence type="ECO:0000313" key="1">
    <source>
        <dbReference type="EMBL" id="KAF9492144.1"/>
    </source>
</evidence>
<dbReference type="AlphaFoldDB" id="A0A9P6DCV5"/>
<protein>
    <submittedName>
        <fullName evidence="1">Uncharacterized protein</fullName>
    </submittedName>
</protein>